<dbReference type="GO" id="GO:0009253">
    <property type="term" value="P:peptidoglycan catabolic process"/>
    <property type="evidence" value="ECO:0007669"/>
    <property type="project" value="TreeGrafter"/>
</dbReference>
<sequence length="490" mass="54770">MNPAETPTPPSTFRRILAWIGLGLVVGGYLTLSTCSPRLTAMDQARRLGILRVAMTNSPTTYYVSGDGATGYEYDLASSLADRLGLKLEVVLAESAPQAIEMVRSGRAHFAAAAVTVSEGRERLVRFTPPVQKVVPQLVFRMGEPKPKDLGALRGHLSVAKDSVHAERLRQLQKTVFPALVFDEVADQSTEDLLYAVANEQLAYTVANSDLLAINQRYYPNLRVAFPIAVSEDIAWAFPLGDDDSLFAPVSDYLRNFDRDELARIRERHFGHIEQVNSFGALTLAMHTETRLPTYRRHFEEWSAKHNLDWRLLAAMGYQESQWNPHAVSPTGVRGLMQLTTSTAARMKVANREDPVQSIRGGAAYFRMLMDELPPEIKQPDRTWMALASYNLGIGHLLDARVLTQKNGGNPNHWVDVRASLPLLTKPRWFSQTRYGYARGYEAMTYVGNIRTYYDMLGFLTGEPTLDEKPEEPAAPPPQKDPLNINSPLL</sequence>
<keyword evidence="10" id="KW-1133">Transmembrane helix</keyword>
<dbReference type="Pfam" id="PF00497">
    <property type="entry name" value="SBP_bac_3"/>
    <property type="match status" value="1"/>
</dbReference>
<evidence type="ECO:0000256" key="5">
    <source>
        <dbReference type="ARBA" id="ARBA00023237"/>
    </source>
</evidence>
<dbReference type="Pfam" id="PF01464">
    <property type="entry name" value="SLT"/>
    <property type="match status" value="1"/>
</dbReference>
<comment type="similarity">
    <text evidence="8">In the N-terminal section; belongs to the bacterial solute-binding protein 3 family.</text>
</comment>
<comment type="catalytic activity">
    <reaction evidence="8">
        <text>Exolytic cleavage of the (1-&gt;4)-beta-glycosidic linkage between N-acetylmuramic acid (MurNAc) and N-acetylglucosamine (GlcNAc) residues in peptidoglycan, from either the reducing or the non-reducing ends of the peptidoglycan chains, with concomitant formation of a 1,6-anhydrobond in the MurNAc residue.</text>
        <dbReference type="EC" id="4.2.2.n1"/>
    </reaction>
</comment>
<dbReference type="EMBL" id="PSNW01000003">
    <property type="protein sequence ID" value="PPE74653.1"/>
    <property type="molecule type" value="Genomic_DNA"/>
</dbReference>
<keyword evidence="5 8" id="KW-0998">Cell outer membrane</keyword>
<dbReference type="PANTHER" id="PTHR35936">
    <property type="entry name" value="MEMBRANE-BOUND LYTIC MUREIN TRANSGLYCOSYLASE F"/>
    <property type="match status" value="1"/>
</dbReference>
<feature type="domain" description="Solute-binding protein family 3/N-terminal" evidence="11">
    <location>
        <begin position="50"/>
        <end position="273"/>
    </location>
</feature>
<keyword evidence="3 8" id="KW-0732">Signal</keyword>
<keyword evidence="10" id="KW-0812">Transmembrane</keyword>
<dbReference type="GO" id="GO:0016998">
    <property type="term" value="P:cell wall macromolecule catabolic process"/>
    <property type="evidence" value="ECO:0007669"/>
    <property type="project" value="UniProtKB-UniRule"/>
</dbReference>
<reference evidence="12 13" key="1">
    <citation type="submission" date="2018-02" db="EMBL/GenBank/DDBJ databases">
        <title>Genome sequencing of Solimonas sp. HR-BB.</title>
        <authorList>
            <person name="Lee Y."/>
            <person name="Jeon C.O."/>
        </authorList>
    </citation>
    <scope>NUCLEOTIDE SEQUENCE [LARGE SCALE GENOMIC DNA]</scope>
    <source>
        <strain evidence="12 13">HR-BB</strain>
    </source>
</reference>
<evidence type="ECO:0000256" key="9">
    <source>
        <dbReference type="SAM" id="MobiDB-lite"/>
    </source>
</evidence>
<keyword evidence="4 8" id="KW-0472">Membrane</keyword>
<dbReference type="Gene3D" id="3.40.190.10">
    <property type="entry name" value="Periplasmic binding protein-like II"/>
    <property type="match status" value="2"/>
</dbReference>
<feature type="transmembrane region" description="Helical" evidence="10">
    <location>
        <begin position="12"/>
        <end position="32"/>
    </location>
</feature>
<dbReference type="HAMAP" id="MF_02016">
    <property type="entry name" value="MltF"/>
    <property type="match status" value="1"/>
</dbReference>
<dbReference type="GO" id="GO:0008933">
    <property type="term" value="F:peptidoglycan lytic transglycosylase activity"/>
    <property type="evidence" value="ECO:0007669"/>
    <property type="project" value="UniProtKB-UniRule"/>
</dbReference>
<keyword evidence="13" id="KW-1185">Reference proteome</keyword>
<keyword evidence="6 8" id="KW-0456">Lyase</keyword>
<dbReference type="SMART" id="SM00062">
    <property type="entry name" value="PBPb"/>
    <property type="match status" value="1"/>
</dbReference>
<evidence type="ECO:0000313" key="12">
    <source>
        <dbReference type="EMBL" id="PPE74653.1"/>
    </source>
</evidence>
<dbReference type="OrthoDB" id="9815002at2"/>
<gene>
    <name evidence="8" type="primary">mltF</name>
    <name evidence="12" type="ORF">C3942_07785</name>
</gene>
<dbReference type="InterPro" id="IPR001638">
    <property type="entry name" value="Solute-binding_3/MltF_N"/>
</dbReference>
<dbReference type="PROSITE" id="PS00922">
    <property type="entry name" value="TRANSGLYCOSYLASE"/>
    <property type="match status" value="1"/>
</dbReference>
<evidence type="ECO:0000256" key="10">
    <source>
        <dbReference type="SAM" id="Phobius"/>
    </source>
</evidence>
<dbReference type="InterPro" id="IPR023346">
    <property type="entry name" value="Lysozyme-like_dom_sf"/>
</dbReference>
<organism evidence="12 13">
    <name type="scientific">Solimonas fluminis</name>
    <dbReference type="NCBI Taxonomy" id="2086571"/>
    <lineage>
        <taxon>Bacteria</taxon>
        <taxon>Pseudomonadati</taxon>
        <taxon>Pseudomonadota</taxon>
        <taxon>Gammaproteobacteria</taxon>
        <taxon>Nevskiales</taxon>
        <taxon>Nevskiaceae</taxon>
        <taxon>Solimonas</taxon>
    </lineage>
</organism>
<protein>
    <recommendedName>
        <fullName evidence="8">Membrane-bound lytic murein transglycosylase F</fullName>
        <ecNumber evidence="8">4.2.2.n1</ecNumber>
    </recommendedName>
    <alternativeName>
        <fullName evidence="8">Murein lyase F</fullName>
    </alternativeName>
</protein>
<name>A0A2S5TI40_9GAMM</name>
<comment type="similarity">
    <text evidence="1">Belongs to the transglycosylase Slt family.</text>
</comment>
<dbReference type="SUPFAM" id="SSF53850">
    <property type="entry name" value="Periplasmic binding protein-like II"/>
    <property type="match status" value="1"/>
</dbReference>
<dbReference type="PANTHER" id="PTHR35936:SF32">
    <property type="entry name" value="MEMBRANE-BOUND LYTIC MUREIN TRANSGLYCOSYLASE F"/>
    <property type="match status" value="1"/>
</dbReference>
<dbReference type="CDD" id="cd01009">
    <property type="entry name" value="PBP2_YfhD_N"/>
    <property type="match status" value="1"/>
</dbReference>
<dbReference type="InterPro" id="IPR000189">
    <property type="entry name" value="Transglyc_AS"/>
</dbReference>
<dbReference type="InterPro" id="IPR008258">
    <property type="entry name" value="Transglycosylase_SLT_dom_1"/>
</dbReference>
<comment type="caution">
    <text evidence="12">The sequence shown here is derived from an EMBL/GenBank/DDBJ whole genome shotgun (WGS) entry which is preliminary data.</text>
</comment>
<proteinExistence type="inferred from homology"/>
<dbReference type="GO" id="GO:0009279">
    <property type="term" value="C:cell outer membrane"/>
    <property type="evidence" value="ECO:0007669"/>
    <property type="project" value="UniProtKB-SubCell"/>
</dbReference>
<evidence type="ECO:0000256" key="8">
    <source>
        <dbReference type="HAMAP-Rule" id="MF_02016"/>
    </source>
</evidence>
<comment type="function">
    <text evidence="8">Murein-degrading enzyme that degrades murein glycan strands and insoluble, high-molecular weight murein sacculi, with the concomitant formation of a 1,6-anhydromuramoyl product. Lytic transglycosylases (LTs) play an integral role in the metabolism of the peptidoglycan (PG) sacculus. Their lytic action creates space within the PG sacculus to allow for its expansion as well as for the insertion of various structures such as secretion systems and flagella.</text>
</comment>
<feature type="active site" evidence="8">
    <location>
        <position position="320"/>
    </location>
</feature>
<comment type="caution">
    <text evidence="8">Lacks conserved residue(s) required for the propagation of feature annotation.</text>
</comment>
<evidence type="ECO:0000256" key="4">
    <source>
        <dbReference type="ARBA" id="ARBA00023136"/>
    </source>
</evidence>
<evidence type="ECO:0000256" key="2">
    <source>
        <dbReference type="ARBA" id="ARBA00010333"/>
    </source>
</evidence>
<comment type="subcellular location">
    <subcellularLocation>
        <location evidence="8">Cell outer membrane</location>
        <topology evidence="8">Peripheral membrane protein</topology>
    </subcellularLocation>
    <text evidence="8">Attached to the inner leaflet of the outer membrane.</text>
</comment>
<dbReference type="RefSeq" id="WP_104229810.1">
    <property type="nucleotide sequence ID" value="NZ_PSNW01000003.1"/>
</dbReference>
<evidence type="ECO:0000256" key="7">
    <source>
        <dbReference type="ARBA" id="ARBA00023316"/>
    </source>
</evidence>
<dbReference type="Gene3D" id="1.10.530.10">
    <property type="match status" value="1"/>
</dbReference>
<dbReference type="GO" id="GO:0071555">
    <property type="term" value="P:cell wall organization"/>
    <property type="evidence" value="ECO:0007669"/>
    <property type="project" value="UniProtKB-KW"/>
</dbReference>
<keyword evidence="7 8" id="KW-0961">Cell wall biogenesis/degradation</keyword>
<evidence type="ECO:0000256" key="3">
    <source>
        <dbReference type="ARBA" id="ARBA00022729"/>
    </source>
</evidence>
<dbReference type="Proteomes" id="UP000238220">
    <property type="component" value="Unassembled WGS sequence"/>
</dbReference>
<feature type="region of interest" description="LT domain" evidence="8">
    <location>
        <begin position="274"/>
        <end position="490"/>
    </location>
</feature>
<dbReference type="EC" id="4.2.2.n1" evidence="8"/>
<accession>A0A2S5TI40</accession>
<evidence type="ECO:0000313" key="13">
    <source>
        <dbReference type="Proteomes" id="UP000238220"/>
    </source>
</evidence>
<dbReference type="CDD" id="cd13403">
    <property type="entry name" value="MLTF-like"/>
    <property type="match status" value="1"/>
</dbReference>
<evidence type="ECO:0000256" key="6">
    <source>
        <dbReference type="ARBA" id="ARBA00023239"/>
    </source>
</evidence>
<comment type="domain">
    <text evidence="8">The N-terminal domain does not have lytic activity and probably modulates enzymatic activity. The C-terminal domain is the catalytic active domain.</text>
</comment>
<dbReference type="AlphaFoldDB" id="A0A2S5TI40"/>
<dbReference type="SUPFAM" id="SSF53955">
    <property type="entry name" value="Lysozyme-like"/>
    <property type="match status" value="1"/>
</dbReference>
<evidence type="ECO:0000256" key="1">
    <source>
        <dbReference type="ARBA" id="ARBA00007734"/>
    </source>
</evidence>
<comment type="similarity">
    <text evidence="8">In the C-terminal section; belongs to the transglycosylase Slt family.</text>
</comment>
<dbReference type="NCBIfam" id="NF008112">
    <property type="entry name" value="PRK10859.1"/>
    <property type="match status" value="1"/>
</dbReference>
<evidence type="ECO:0000259" key="11">
    <source>
        <dbReference type="SMART" id="SM00062"/>
    </source>
</evidence>
<feature type="region of interest" description="Disordered" evidence="9">
    <location>
        <begin position="465"/>
        <end position="490"/>
    </location>
</feature>
<dbReference type="InterPro" id="IPR023703">
    <property type="entry name" value="MltF"/>
</dbReference>
<comment type="similarity">
    <text evidence="2">Belongs to the bacterial solute-binding protein 3 family.</text>
</comment>